<name>A0AAW4ST45_9BACE</name>
<dbReference type="RefSeq" id="WP_087321238.1">
    <property type="nucleotide sequence ID" value="NZ_JABFIB010000019.1"/>
</dbReference>
<proteinExistence type="predicted"/>
<dbReference type="Proteomes" id="UP001198461">
    <property type="component" value="Unassembled WGS sequence"/>
</dbReference>
<gene>
    <name evidence="2" type="ORF">LD004_00750</name>
</gene>
<evidence type="ECO:0000259" key="1">
    <source>
        <dbReference type="Pfam" id="PF00534"/>
    </source>
</evidence>
<dbReference type="AlphaFoldDB" id="A0AAW4ST45"/>
<feature type="domain" description="Glycosyl transferase family 1" evidence="1">
    <location>
        <begin position="228"/>
        <end position="380"/>
    </location>
</feature>
<protein>
    <submittedName>
        <fullName evidence="2">Glycosyltransferase</fullName>
    </submittedName>
</protein>
<evidence type="ECO:0000313" key="2">
    <source>
        <dbReference type="EMBL" id="MCA4702151.1"/>
    </source>
</evidence>
<organism evidence="2 3">
    <name type="scientific">Bacteroides xylanisolvens</name>
    <dbReference type="NCBI Taxonomy" id="371601"/>
    <lineage>
        <taxon>Bacteria</taxon>
        <taxon>Pseudomonadati</taxon>
        <taxon>Bacteroidota</taxon>
        <taxon>Bacteroidia</taxon>
        <taxon>Bacteroidales</taxon>
        <taxon>Bacteroidaceae</taxon>
        <taxon>Bacteroides</taxon>
    </lineage>
</organism>
<evidence type="ECO:0000313" key="3">
    <source>
        <dbReference type="Proteomes" id="UP001198461"/>
    </source>
</evidence>
<dbReference type="SUPFAM" id="SSF53756">
    <property type="entry name" value="UDP-Glycosyltransferase/glycogen phosphorylase"/>
    <property type="match status" value="1"/>
</dbReference>
<dbReference type="InterPro" id="IPR001296">
    <property type="entry name" value="Glyco_trans_1"/>
</dbReference>
<dbReference type="EMBL" id="JAIWYE010000002">
    <property type="protein sequence ID" value="MCA4702151.1"/>
    <property type="molecule type" value="Genomic_DNA"/>
</dbReference>
<reference evidence="2" key="1">
    <citation type="submission" date="2023-08" db="EMBL/GenBank/DDBJ databases">
        <title>Mucin Metabolism Genes Underlie the Key Renovations of Bacteroides xylanisolvens Genomes in Captive Great Apes.</title>
        <authorList>
            <person name="Nishida A.H."/>
        </authorList>
    </citation>
    <scope>NUCLEOTIDE SEQUENCE</scope>
    <source>
        <strain evidence="2">P13.H9</strain>
    </source>
</reference>
<dbReference type="PANTHER" id="PTHR12526">
    <property type="entry name" value="GLYCOSYLTRANSFERASE"/>
    <property type="match status" value="1"/>
</dbReference>
<dbReference type="GO" id="GO:0016757">
    <property type="term" value="F:glycosyltransferase activity"/>
    <property type="evidence" value="ECO:0007669"/>
    <property type="project" value="InterPro"/>
</dbReference>
<dbReference type="CDD" id="cd03801">
    <property type="entry name" value="GT4_PimA-like"/>
    <property type="match status" value="1"/>
</dbReference>
<comment type="caution">
    <text evidence="2">The sequence shown here is derived from an EMBL/GenBank/DDBJ whole genome shotgun (WGS) entry which is preliminary data.</text>
</comment>
<dbReference type="Pfam" id="PF00534">
    <property type="entry name" value="Glycos_transf_1"/>
    <property type="match status" value="1"/>
</dbReference>
<sequence>MKVLWYEITVPAQYVDSTIPIAGWQDSLQTIVSQHDEIDLYIAFEGKTGMQVKKDKNVTYIPLIPKMSLWGSRVLRFYNQKYVESRLLPCLLDVVRDIRPDVIHVFGTEWGLGSIANLTKTPVVIHMMGCVAPYVNAILPPNYSILDSIKSAILNPVRLYHIIRGIHYNKTWISFEKGNFSSVKNYMGRTAWDKAMCELFHSGCNYYYCSEALRPSFIENQVNWVKPNNAKVQLLTIGCTTHWKGLDTLLKTANILKMKGFSFEWKVAGKMPDALKCEIEKKENLTFLDSNIDLLGYVGSNDLVSLLLSTNIYVHTAYIDNSPNTVCEAQYLGLPIIATYVGGIPSLIENNIEGLLVPANDPYRLAYEIEILSMDEDRQLLYSELSRKRARERHNPQKIYSDLLLCYNSIINNQSIDV</sequence>
<accession>A0AAW4ST45</accession>
<dbReference type="Gene3D" id="3.40.50.2000">
    <property type="entry name" value="Glycogen Phosphorylase B"/>
    <property type="match status" value="2"/>
</dbReference>